<reference evidence="8" key="1">
    <citation type="submission" date="2020-07" db="EMBL/GenBank/DDBJ databases">
        <title>Multicomponent nature underlies the extraordinary mechanical properties of spider dragline silk.</title>
        <authorList>
            <person name="Kono N."/>
            <person name="Nakamura H."/>
            <person name="Mori M."/>
            <person name="Yoshida Y."/>
            <person name="Ohtoshi R."/>
            <person name="Malay A.D."/>
            <person name="Moran D.A.P."/>
            <person name="Tomita M."/>
            <person name="Numata K."/>
            <person name="Arakawa K."/>
        </authorList>
    </citation>
    <scope>NUCLEOTIDE SEQUENCE</scope>
</reference>
<dbReference type="SUPFAM" id="SSF46934">
    <property type="entry name" value="UBA-like"/>
    <property type="match status" value="2"/>
</dbReference>
<dbReference type="SMART" id="SM00213">
    <property type="entry name" value="UBQ"/>
    <property type="match status" value="1"/>
</dbReference>
<evidence type="ECO:0000256" key="5">
    <source>
        <dbReference type="RuleBase" id="RU367049"/>
    </source>
</evidence>
<comment type="function">
    <text evidence="5">Multiubiquitin chain receptor involved in modulation of proteasomal degradation. Involved in nucleotide excision repair.</text>
</comment>
<keyword evidence="5" id="KW-0963">Cytoplasm</keyword>
<dbReference type="Pfam" id="PF00627">
    <property type="entry name" value="UBA"/>
    <property type="match status" value="2"/>
</dbReference>
<evidence type="ECO:0000256" key="3">
    <source>
        <dbReference type="ARBA" id="ARBA00023204"/>
    </source>
</evidence>
<dbReference type="GO" id="GO:0043130">
    <property type="term" value="F:ubiquitin binding"/>
    <property type="evidence" value="ECO:0007669"/>
    <property type="project" value="UniProtKB-UniRule"/>
</dbReference>
<dbReference type="PROSITE" id="PS50053">
    <property type="entry name" value="UBIQUITIN_2"/>
    <property type="match status" value="1"/>
</dbReference>
<keyword evidence="9" id="KW-1185">Reference proteome</keyword>
<dbReference type="EMBL" id="BMAO01028438">
    <property type="protein sequence ID" value="GFR24731.1"/>
    <property type="molecule type" value="Genomic_DNA"/>
</dbReference>
<keyword evidence="4 5" id="KW-0539">Nucleus</keyword>
<dbReference type="Gene3D" id="3.10.20.90">
    <property type="entry name" value="Phosphatidylinositol 3-kinase Catalytic Subunit, Chain A, domain 1"/>
    <property type="match status" value="1"/>
</dbReference>
<evidence type="ECO:0000259" key="6">
    <source>
        <dbReference type="PROSITE" id="PS50030"/>
    </source>
</evidence>
<evidence type="ECO:0000259" key="7">
    <source>
        <dbReference type="PROSITE" id="PS50053"/>
    </source>
</evidence>
<evidence type="ECO:0000256" key="1">
    <source>
        <dbReference type="ARBA" id="ARBA00022737"/>
    </source>
</evidence>
<dbReference type="InterPro" id="IPR004806">
    <property type="entry name" value="Rad23"/>
</dbReference>
<feature type="domain" description="Ubiquitin-like" evidence="7">
    <location>
        <begin position="1"/>
        <end position="78"/>
    </location>
</feature>
<gene>
    <name evidence="8" type="ORF">TNCT_230461</name>
</gene>
<dbReference type="InterPro" id="IPR029071">
    <property type="entry name" value="Ubiquitin-like_domsf"/>
</dbReference>
<proteinExistence type="inferred from homology"/>
<dbReference type="GO" id="GO:0005829">
    <property type="term" value="C:cytosol"/>
    <property type="evidence" value="ECO:0007669"/>
    <property type="project" value="TreeGrafter"/>
</dbReference>
<evidence type="ECO:0000256" key="2">
    <source>
        <dbReference type="ARBA" id="ARBA00022763"/>
    </source>
</evidence>
<dbReference type="Gene3D" id="1.10.8.10">
    <property type="entry name" value="DNA helicase RuvA subunit, C-terminal domain"/>
    <property type="match status" value="2"/>
</dbReference>
<dbReference type="CDD" id="cd01805">
    <property type="entry name" value="Ubl_Rad23"/>
    <property type="match status" value="1"/>
</dbReference>
<protein>
    <recommendedName>
        <fullName evidence="5">UV excision repair protein RAD23</fullName>
    </recommendedName>
</protein>
<dbReference type="InterPro" id="IPR009060">
    <property type="entry name" value="UBA-like_sf"/>
</dbReference>
<evidence type="ECO:0000313" key="8">
    <source>
        <dbReference type="EMBL" id="GFR24731.1"/>
    </source>
</evidence>
<dbReference type="Proteomes" id="UP000887116">
    <property type="component" value="Unassembled WGS sequence"/>
</dbReference>
<dbReference type="GO" id="GO:0043161">
    <property type="term" value="P:proteasome-mediated ubiquitin-dependent protein catabolic process"/>
    <property type="evidence" value="ECO:0007669"/>
    <property type="project" value="UniProtKB-UniRule"/>
</dbReference>
<dbReference type="PANTHER" id="PTHR10621">
    <property type="entry name" value="UV EXCISION REPAIR PROTEIN RAD23"/>
    <property type="match status" value="1"/>
</dbReference>
<dbReference type="OrthoDB" id="419317at2759"/>
<dbReference type="GO" id="GO:0006289">
    <property type="term" value="P:nucleotide-excision repair"/>
    <property type="evidence" value="ECO:0007669"/>
    <property type="project" value="UniProtKB-UniRule"/>
</dbReference>
<accession>A0A8X6LVQ9</accession>
<dbReference type="InterPro" id="IPR000626">
    <property type="entry name" value="Ubiquitin-like_dom"/>
</dbReference>
<evidence type="ECO:0000313" key="9">
    <source>
        <dbReference type="Proteomes" id="UP000887116"/>
    </source>
</evidence>
<dbReference type="GO" id="GO:0003684">
    <property type="term" value="F:damaged DNA binding"/>
    <property type="evidence" value="ECO:0007669"/>
    <property type="project" value="UniProtKB-UniRule"/>
</dbReference>
<comment type="similarity">
    <text evidence="5">Belongs to the RAD23 family.</text>
</comment>
<dbReference type="FunFam" id="1.10.8.10:FF:000003">
    <property type="entry name" value="UV excision repair protein RAD23 homolog"/>
    <property type="match status" value="1"/>
</dbReference>
<dbReference type="Pfam" id="PF00240">
    <property type="entry name" value="ubiquitin"/>
    <property type="match status" value="1"/>
</dbReference>
<dbReference type="SUPFAM" id="SSF54236">
    <property type="entry name" value="Ubiquitin-like"/>
    <property type="match status" value="1"/>
</dbReference>
<dbReference type="InterPro" id="IPR015940">
    <property type="entry name" value="UBA"/>
</dbReference>
<dbReference type="GO" id="GO:0005654">
    <property type="term" value="C:nucleoplasm"/>
    <property type="evidence" value="ECO:0007669"/>
    <property type="project" value="TreeGrafter"/>
</dbReference>
<keyword evidence="3 5" id="KW-0234">DNA repair</keyword>
<dbReference type="GO" id="GO:0031593">
    <property type="term" value="F:polyubiquitin modification-dependent protein binding"/>
    <property type="evidence" value="ECO:0007669"/>
    <property type="project" value="UniProtKB-UniRule"/>
</dbReference>
<comment type="subcellular location">
    <subcellularLocation>
        <location evidence="5">Nucleus</location>
    </subcellularLocation>
    <subcellularLocation>
        <location evidence="5">Cytoplasm</location>
    </subcellularLocation>
</comment>
<keyword evidence="2 5" id="KW-0227">DNA damage</keyword>
<dbReference type="FunFam" id="1.10.8.10:FF:000002">
    <property type="entry name" value="UV excision repair protein RAD23 homolog"/>
    <property type="match status" value="1"/>
</dbReference>
<feature type="domain" description="UBA" evidence="6">
    <location>
        <begin position="103"/>
        <end position="143"/>
    </location>
</feature>
<dbReference type="PROSITE" id="PS50030">
    <property type="entry name" value="UBA"/>
    <property type="match status" value="2"/>
</dbReference>
<dbReference type="PRINTS" id="PR01839">
    <property type="entry name" value="RAD23PROTEIN"/>
</dbReference>
<comment type="caution">
    <text evidence="8">The sequence shown here is derived from an EMBL/GenBank/DDBJ whole genome shotgun (WGS) entry which is preliminary data.</text>
</comment>
<dbReference type="PANTHER" id="PTHR10621:SF0">
    <property type="entry name" value="UV EXCISION REPAIR PROTEIN RAD23"/>
    <property type="match status" value="1"/>
</dbReference>
<sequence>MLITLKTLQEDSFTVEADPLQTVKHLKESIERVKGDAYPAKYIKLLYGGKFLVDGKRLCDYNLEEKKFVILVVKRPQRSADKEQGRARPFPSTVSEREQLLYEEHDQLVEHIVELGFRREEVERALGASFNNAEQAVEYLINGTLSNAGSSLPPDFPAEFSAAFCAYVESANAEERSERGASGHRESILPSQERIYELFTEAFIECRNHTRQQDRQIEADHELISQNYAELEAAGITDPHGIFETLNSTNFSGCGIPTEMFTHPDGVFQVFNETYGPAAQARRMPGSMTGGLLDRDHQALERLKQFGFADQQVVEAYFICDRNENAAADFLFSQNDMLRR</sequence>
<keyword evidence="1" id="KW-0677">Repeat</keyword>
<feature type="domain" description="UBA" evidence="6">
    <location>
        <begin position="294"/>
        <end position="334"/>
    </location>
</feature>
<dbReference type="AlphaFoldDB" id="A0A8X6LVQ9"/>
<evidence type="ECO:0000256" key="4">
    <source>
        <dbReference type="ARBA" id="ARBA00023242"/>
    </source>
</evidence>
<organism evidence="8 9">
    <name type="scientific">Trichonephila clavata</name>
    <name type="common">Joro spider</name>
    <name type="synonym">Nephila clavata</name>
    <dbReference type="NCBI Taxonomy" id="2740835"/>
    <lineage>
        <taxon>Eukaryota</taxon>
        <taxon>Metazoa</taxon>
        <taxon>Ecdysozoa</taxon>
        <taxon>Arthropoda</taxon>
        <taxon>Chelicerata</taxon>
        <taxon>Arachnida</taxon>
        <taxon>Araneae</taxon>
        <taxon>Araneomorphae</taxon>
        <taxon>Entelegynae</taxon>
        <taxon>Araneoidea</taxon>
        <taxon>Nephilidae</taxon>
        <taxon>Trichonephila</taxon>
    </lineage>
</organism>
<dbReference type="SMART" id="SM00165">
    <property type="entry name" value="UBA"/>
    <property type="match status" value="2"/>
</dbReference>
<name>A0A8X6LVQ9_TRICU</name>
<dbReference type="GO" id="GO:0070628">
    <property type="term" value="F:proteasome binding"/>
    <property type="evidence" value="ECO:0007669"/>
    <property type="project" value="TreeGrafter"/>
</dbReference>